<feature type="region of interest" description="Disordered" evidence="1">
    <location>
        <begin position="1157"/>
        <end position="1347"/>
    </location>
</feature>
<evidence type="ECO:0000313" key="2">
    <source>
        <dbReference type="EMBL" id="TVY32542.1"/>
    </source>
</evidence>
<proteinExistence type="predicted"/>
<feature type="region of interest" description="Disordered" evidence="1">
    <location>
        <begin position="146"/>
        <end position="166"/>
    </location>
</feature>
<feature type="compositionally biased region" description="Pro residues" evidence="1">
    <location>
        <begin position="1338"/>
        <end position="1347"/>
    </location>
</feature>
<dbReference type="EMBL" id="QGMJ01001002">
    <property type="protein sequence ID" value="TVY32542.1"/>
    <property type="molecule type" value="Genomic_DNA"/>
</dbReference>
<gene>
    <name evidence="2" type="ORF">LSUB1_G007997</name>
</gene>
<sequence length="1347" mass="149742">MVRHWLVHEPPGYLCPFCPDRYHIYPRADNLQRHVRLHHIDKDKDDARLRDVLSQRLEGPSRGRRYGEDLETYEFEVTDVERKGNSGHKLKGSLKTYSDEPVASSPHISPVGQQFLPMCDFPVPTTEIAEGPRTSFSGLQIESAYPEEESCMRQPPKSTKSQKGDIAVESNYTPNAIHYDSTSGNLSPHIEREASTLAGIGYTTAASMTQLAAMSTAEEETVTEYPNNFSDKFDSHQSTPEPHISNVPHPQTVATDSGYASMGWEHEANKDEDQDDSQTMYTDNQELNVPEDVKEKLSAAFSRELIRELSGALGNRNDQKELRDALEEILREFAIRCQGNAHSRQERDAATFVRHYRCRIANLLEKCMKVYSGDAEEDVDDDEIDEATCFWRAQKVLSVEEKMRLWMAPIPQIPQLSDGLSSYANEEHEQEEIEDYAISHYPEAWKFLTNGPGYQWLLGRVRAEIILTSRVDTVFENIRQEIVRVLSSSNPERGHRHILSKAFLIRWNIRDFLNEHYADQEYPQLATLITLVGSGIDAQALTCAEYLRQVWPTTGLETLDALQKALGNGLEKYKRTTTDGTEIKFVIHSSIVVAVVTGTAPAIAEIGQQLAWLGAALRGAPSGDKMAYCAPKIAISPVSSTFELSFQVVNFEQTLQSPHGEVPNGSCWRRLFRNPIVVRGFPILARFNGERGLEIPFNMMAGLGQATRVTNFDGGLVIKGCSSMFYPTQRIQNSVLWHFLVNENGKRISYLSAEGHRASIHDVDATCLERSRNFLGWASSVEIHAGGKETRYEDIDWAGASLASAGFACEKASIVAGQFVTGGASFVRGTQDTPIYISRGGGPYAQEVHFARNMKVVLYDTKDRRGWLVDGASALLHLTRTQLASSPYSDSDLFRLEDFTHADPTDGTLAAKKALMNSKNRNIVIFEEIPTSTQSKTSSDIAGSGQVRNAATQWTYEDLVRQTYHTLEQIHDYQTKMMASPTLGLRFTDREKLIGFGFKDIVDGHNDLLPRVAILKASGRGWVDFTRSIRAIILLGKGFGEIIKPSTDSNKLCKYWSHVPTGKDYLVACTATLKEISLKYGDCDSDPLELASGIYWHKPDKLFESCECKHTKMAGTCDRVQVLLPQFCLGPKRNPQPFNCHGGAVIIGRSRRFPWHWPSKGKPVRGKSSEPESDDENSLPDSGIGESLPSTLDLDSSRNANSSPSDGSPPSLASADIAGTRPRDSDSSFSSRSEPTSMIGDTTMSGGLGEDDEVYNATQSPVPDHISSAHSISQPYASYPEFNSRSGKTLSTPPNTQQLSSRPAIAKRTWDELKHSLQMSPRKRPKPNADLIELEPSSFPPPPAPPK</sequence>
<feature type="region of interest" description="Disordered" evidence="1">
    <location>
        <begin position="233"/>
        <end position="257"/>
    </location>
</feature>
<evidence type="ECO:0000256" key="1">
    <source>
        <dbReference type="SAM" id="MobiDB-lite"/>
    </source>
</evidence>
<protein>
    <recommendedName>
        <fullName evidence="4">C2H2-type domain-containing protein</fullName>
    </recommendedName>
</protein>
<keyword evidence="3" id="KW-1185">Reference proteome</keyword>
<evidence type="ECO:0000313" key="3">
    <source>
        <dbReference type="Proteomes" id="UP000462212"/>
    </source>
</evidence>
<accession>A0A8H8REA4</accession>
<feature type="compositionally biased region" description="Polar residues" evidence="1">
    <location>
        <begin position="1188"/>
        <end position="1208"/>
    </location>
</feature>
<organism evidence="2 3">
    <name type="scientific">Lachnellula subtilissima</name>
    <dbReference type="NCBI Taxonomy" id="602034"/>
    <lineage>
        <taxon>Eukaryota</taxon>
        <taxon>Fungi</taxon>
        <taxon>Dikarya</taxon>
        <taxon>Ascomycota</taxon>
        <taxon>Pezizomycotina</taxon>
        <taxon>Leotiomycetes</taxon>
        <taxon>Helotiales</taxon>
        <taxon>Lachnaceae</taxon>
        <taxon>Lachnellula</taxon>
    </lineage>
</organism>
<feature type="compositionally biased region" description="Polar residues" evidence="1">
    <location>
        <begin position="1268"/>
        <end position="1301"/>
    </location>
</feature>
<name>A0A8H8REA4_9HELO</name>
<comment type="caution">
    <text evidence="2">The sequence shown here is derived from an EMBL/GenBank/DDBJ whole genome shotgun (WGS) entry which is preliminary data.</text>
</comment>
<dbReference type="OrthoDB" id="1658288at2759"/>
<feature type="compositionally biased region" description="Low complexity" evidence="1">
    <location>
        <begin position="1227"/>
        <end position="1237"/>
    </location>
</feature>
<dbReference type="Proteomes" id="UP000462212">
    <property type="component" value="Unassembled WGS sequence"/>
</dbReference>
<reference evidence="2 3" key="1">
    <citation type="submission" date="2018-05" db="EMBL/GenBank/DDBJ databases">
        <title>Genome sequencing and assembly of the regulated plant pathogen Lachnellula willkommii and related sister species for the development of diagnostic species identification markers.</title>
        <authorList>
            <person name="Giroux E."/>
            <person name="Bilodeau G."/>
        </authorList>
    </citation>
    <scope>NUCLEOTIDE SEQUENCE [LARGE SCALE GENOMIC DNA]</scope>
    <source>
        <strain evidence="2 3">CBS 197.66</strain>
    </source>
</reference>
<evidence type="ECO:0008006" key="4">
    <source>
        <dbReference type="Google" id="ProtNLM"/>
    </source>
</evidence>